<dbReference type="EMBL" id="JAQBIE010000041">
    <property type="protein sequence ID" value="MDB6179544.1"/>
    <property type="molecule type" value="Genomic_DNA"/>
</dbReference>
<accession>A0ABT4ZJJ8</accession>
<reference evidence="1" key="1">
    <citation type="submission" date="2022-12" db="EMBL/GenBank/DDBJ databases">
        <title>Paracoccus onchidii sp. nov., isolated from a marine invertebrate from the South China Sea.</title>
        <authorList>
            <person name="Xu S."/>
            <person name="Liu Z."/>
            <person name="Xu Y."/>
        </authorList>
    </citation>
    <scope>NUCLEOTIDE SEQUENCE</scope>
    <source>
        <strain evidence="1">Z330</strain>
    </source>
</reference>
<sequence>MSSFDMKATSMPPLDRWRLDEVLEPDRHLWGLPEIACVAGVSVDTVRRWHRDTDAPISKPGGRYYSTRRAIKNWLKSS</sequence>
<gene>
    <name evidence="1" type="ORF">PAF17_18905</name>
</gene>
<dbReference type="GO" id="GO:0003677">
    <property type="term" value="F:DNA binding"/>
    <property type="evidence" value="ECO:0007669"/>
    <property type="project" value="UniProtKB-KW"/>
</dbReference>
<proteinExistence type="predicted"/>
<dbReference type="RefSeq" id="WP_271890640.1">
    <property type="nucleotide sequence ID" value="NZ_JAQBIE010000041.1"/>
</dbReference>
<dbReference type="InterPro" id="IPR009061">
    <property type="entry name" value="DNA-bd_dom_put_sf"/>
</dbReference>
<organism evidence="1 2">
    <name type="scientific">Paracoccus onchidii</name>
    <dbReference type="NCBI Taxonomy" id="3017813"/>
    <lineage>
        <taxon>Bacteria</taxon>
        <taxon>Pseudomonadati</taxon>
        <taxon>Pseudomonadota</taxon>
        <taxon>Alphaproteobacteria</taxon>
        <taxon>Rhodobacterales</taxon>
        <taxon>Paracoccaceae</taxon>
        <taxon>Paracoccus</taxon>
    </lineage>
</organism>
<evidence type="ECO:0000313" key="2">
    <source>
        <dbReference type="Proteomes" id="UP001165641"/>
    </source>
</evidence>
<name>A0ABT4ZJJ8_9RHOB</name>
<dbReference type="SUPFAM" id="SSF46955">
    <property type="entry name" value="Putative DNA-binding domain"/>
    <property type="match status" value="1"/>
</dbReference>
<protein>
    <submittedName>
        <fullName evidence="1">DNA-binding protein</fullName>
    </submittedName>
</protein>
<keyword evidence="1" id="KW-0238">DNA-binding</keyword>
<evidence type="ECO:0000313" key="1">
    <source>
        <dbReference type="EMBL" id="MDB6179544.1"/>
    </source>
</evidence>
<keyword evidence="2" id="KW-1185">Reference proteome</keyword>
<dbReference type="Proteomes" id="UP001165641">
    <property type="component" value="Unassembled WGS sequence"/>
</dbReference>
<comment type="caution">
    <text evidence="1">The sequence shown here is derived from an EMBL/GenBank/DDBJ whole genome shotgun (WGS) entry which is preliminary data.</text>
</comment>